<dbReference type="Pfam" id="PF00881">
    <property type="entry name" value="Nitroreductase"/>
    <property type="match status" value="1"/>
</dbReference>
<dbReference type="EC" id="1.-.-.-" evidence="8"/>
<evidence type="ECO:0000259" key="9">
    <source>
        <dbReference type="Pfam" id="PF00881"/>
    </source>
</evidence>
<dbReference type="RefSeq" id="WP_317795383.1">
    <property type="nucleotide sequence ID" value="NZ_AP028461.1"/>
</dbReference>
<comment type="cofactor">
    <cofactor evidence="1 8">
        <name>FMN</name>
        <dbReference type="ChEBI" id="CHEBI:58210"/>
    </cofactor>
</comment>
<dbReference type="PANTHER" id="PTHR43821">
    <property type="entry name" value="NAD(P)H NITROREDUCTASE YDJA-RELATED"/>
    <property type="match status" value="1"/>
</dbReference>
<evidence type="ECO:0000256" key="4">
    <source>
        <dbReference type="ARBA" id="ARBA00022643"/>
    </source>
</evidence>
<evidence type="ECO:0000256" key="1">
    <source>
        <dbReference type="ARBA" id="ARBA00001917"/>
    </source>
</evidence>
<dbReference type="InterPro" id="IPR052530">
    <property type="entry name" value="NAD(P)H_nitroreductase"/>
</dbReference>
<dbReference type="PIRSF" id="PIRSF000232">
    <property type="entry name" value="YdjA"/>
    <property type="match status" value="1"/>
</dbReference>
<organism evidence="10 11">
    <name type="scientific">Actinoplanes sichuanensis</name>
    <dbReference type="NCBI Taxonomy" id="512349"/>
    <lineage>
        <taxon>Bacteria</taxon>
        <taxon>Bacillati</taxon>
        <taxon>Actinomycetota</taxon>
        <taxon>Actinomycetes</taxon>
        <taxon>Micromonosporales</taxon>
        <taxon>Micromonosporaceae</taxon>
        <taxon>Actinoplanes</taxon>
    </lineage>
</organism>
<keyword evidence="4 8" id="KW-0288">FMN</keyword>
<keyword evidence="6 8" id="KW-0560">Oxidoreductase</keyword>
<keyword evidence="3 8" id="KW-0285">Flavoprotein</keyword>
<accession>A0ABW4A4K7</accession>
<dbReference type="InterPro" id="IPR000415">
    <property type="entry name" value="Nitroreductase-like"/>
</dbReference>
<keyword evidence="5 8" id="KW-0521">NADP</keyword>
<evidence type="ECO:0000256" key="8">
    <source>
        <dbReference type="PIRNR" id="PIRNR000232"/>
    </source>
</evidence>
<comment type="caution">
    <text evidence="10">The sequence shown here is derived from an EMBL/GenBank/DDBJ whole genome shotgun (WGS) entry which is preliminary data.</text>
</comment>
<evidence type="ECO:0000256" key="6">
    <source>
        <dbReference type="ARBA" id="ARBA00023002"/>
    </source>
</evidence>
<evidence type="ECO:0000313" key="10">
    <source>
        <dbReference type="EMBL" id="MFD1365145.1"/>
    </source>
</evidence>
<dbReference type="PANTHER" id="PTHR43821:SF1">
    <property type="entry name" value="NAD(P)H NITROREDUCTASE YDJA-RELATED"/>
    <property type="match status" value="1"/>
</dbReference>
<keyword evidence="7 8" id="KW-0520">NAD</keyword>
<dbReference type="Proteomes" id="UP001597183">
    <property type="component" value="Unassembled WGS sequence"/>
</dbReference>
<comment type="similarity">
    <text evidence="2 8">Belongs to the nitroreductase family.</text>
</comment>
<protein>
    <recommendedName>
        <fullName evidence="8">Putative NAD(P)H nitroreductase</fullName>
        <ecNumber evidence="8">1.-.-.-</ecNumber>
    </recommendedName>
</protein>
<feature type="domain" description="Nitroreductase" evidence="9">
    <location>
        <begin position="10"/>
        <end position="161"/>
    </location>
</feature>
<dbReference type="SUPFAM" id="SSF55469">
    <property type="entry name" value="FMN-dependent nitroreductase-like"/>
    <property type="match status" value="1"/>
</dbReference>
<name>A0ABW4A4K7_9ACTN</name>
<dbReference type="Gene3D" id="3.40.109.10">
    <property type="entry name" value="NADH Oxidase"/>
    <property type="match status" value="1"/>
</dbReference>
<evidence type="ECO:0000256" key="2">
    <source>
        <dbReference type="ARBA" id="ARBA00007118"/>
    </source>
</evidence>
<gene>
    <name evidence="10" type="ORF">ACFQ5G_07290</name>
</gene>
<evidence type="ECO:0000313" key="11">
    <source>
        <dbReference type="Proteomes" id="UP001597183"/>
    </source>
</evidence>
<evidence type="ECO:0000256" key="7">
    <source>
        <dbReference type="ARBA" id="ARBA00023027"/>
    </source>
</evidence>
<proteinExistence type="inferred from homology"/>
<dbReference type="InterPro" id="IPR026021">
    <property type="entry name" value="YdjA-like"/>
</dbReference>
<dbReference type="InterPro" id="IPR029479">
    <property type="entry name" value="Nitroreductase"/>
</dbReference>
<evidence type="ECO:0000256" key="5">
    <source>
        <dbReference type="ARBA" id="ARBA00022857"/>
    </source>
</evidence>
<dbReference type="EMBL" id="JBHTMK010000008">
    <property type="protein sequence ID" value="MFD1365145.1"/>
    <property type="molecule type" value="Genomic_DNA"/>
</dbReference>
<dbReference type="CDD" id="cd02135">
    <property type="entry name" value="YdjA-like"/>
    <property type="match status" value="1"/>
</dbReference>
<reference evidence="11" key="1">
    <citation type="journal article" date="2019" name="Int. J. Syst. Evol. Microbiol.">
        <title>The Global Catalogue of Microorganisms (GCM) 10K type strain sequencing project: providing services to taxonomists for standard genome sequencing and annotation.</title>
        <authorList>
            <consortium name="The Broad Institute Genomics Platform"/>
            <consortium name="The Broad Institute Genome Sequencing Center for Infectious Disease"/>
            <person name="Wu L."/>
            <person name="Ma J."/>
        </authorList>
    </citation>
    <scope>NUCLEOTIDE SEQUENCE [LARGE SCALE GENOMIC DNA]</scope>
    <source>
        <strain evidence="11">CCM 7526</strain>
    </source>
</reference>
<sequence length="190" mass="20982">MTADPVLEAILTRRSCVRLTGPAPDRDDLIDLIQASATAPDHGLIRPWRLIILEGDDRQVLGKAMRDAAADPEQGDRAATRPLRAPLLLSIVFCPERDHPTVREWEQLAAVAGMAQTLQILLHSRGWGTIWRTGSIVEAPQVREYLELTATEQLLGWLYIGTSPTGAPIPVRKPVDVVSRISRPRHAARV</sequence>
<evidence type="ECO:0000256" key="3">
    <source>
        <dbReference type="ARBA" id="ARBA00022630"/>
    </source>
</evidence>
<keyword evidence="11" id="KW-1185">Reference proteome</keyword>